<dbReference type="RefSeq" id="WP_189018671.1">
    <property type="nucleotide sequence ID" value="NZ_BMHE01000047.1"/>
</dbReference>
<organism evidence="1 2">
    <name type="scientific">Paenibacillus marchantiophytorum</name>
    <dbReference type="NCBI Taxonomy" id="1619310"/>
    <lineage>
        <taxon>Bacteria</taxon>
        <taxon>Bacillati</taxon>
        <taxon>Bacillota</taxon>
        <taxon>Bacilli</taxon>
        <taxon>Bacillales</taxon>
        <taxon>Paenibacillaceae</taxon>
        <taxon>Paenibacillus</taxon>
    </lineage>
</organism>
<comment type="caution">
    <text evidence="1">The sequence shown here is derived from an EMBL/GenBank/DDBJ whole genome shotgun (WGS) entry which is preliminary data.</text>
</comment>
<reference evidence="2" key="1">
    <citation type="journal article" date="2019" name="Int. J. Syst. Evol. Microbiol.">
        <title>The Global Catalogue of Microorganisms (GCM) 10K type strain sequencing project: providing services to taxonomists for standard genome sequencing and annotation.</title>
        <authorList>
            <consortium name="The Broad Institute Genomics Platform"/>
            <consortium name="The Broad Institute Genome Sequencing Center for Infectious Disease"/>
            <person name="Wu L."/>
            <person name="Ma J."/>
        </authorList>
    </citation>
    <scope>NUCLEOTIDE SEQUENCE [LARGE SCALE GENOMIC DNA]</scope>
    <source>
        <strain evidence="2">CGMCC 1.15043</strain>
    </source>
</reference>
<sequence length="121" mass="14336">MRLSGAKTNNHNKTKRIHMTSETYDRFQDIAQMSNLDHEGMLNRLLNTWENTIYNADPLYNYDKIVLDFNTKSNELKTIFESTIRDSYNRYAKLAEKYHELQADEQLRVLASILDNDQETK</sequence>
<dbReference type="Proteomes" id="UP000615455">
    <property type="component" value="Unassembled WGS sequence"/>
</dbReference>
<accession>A0ABQ1FBV0</accession>
<name>A0ABQ1FBV0_9BACL</name>
<keyword evidence="2" id="KW-1185">Reference proteome</keyword>
<gene>
    <name evidence="1" type="ORF">GCM10008018_59030</name>
</gene>
<evidence type="ECO:0000313" key="1">
    <source>
        <dbReference type="EMBL" id="GGA05177.1"/>
    </source>
</evidence>
<evidence type="ECO:0000313" key="2">
    <source>
        <dbReference type="Proteomes" id="UP000615455"/>
    </source>
</evidence>
<protein>
    <submittedName>
        <fullName evidence="1">Uncharacterized protein</fullName>
    </submittedName>
</protein>
<dbReference type="EMBL" id="BMHE01000047">
    <property type="protein sequence ID" value="GGA05177.1"/>
    <property type="molecule type" value="Genomic_DNA"/>
</dbReference>
<proteinExistence type="predicted"/>